<keyword evidence="16" id="KW-1185">Reference proteome</keyword>
<accession>A0A151M1H5</accession>
<evidence type="ECO:0000256" key="6">
    <source>
        <dbReference type="ARBA" id="ARBA00022737"/>
    </source>
</evidence>
<dbReference type="GO" id="GO:0005813">
    <property type="term" value="C:centrosome"/>
    <property type="evidence" value="ECO:0007669"/>
    <property type="project" value="UniProtKB-SubCell"/>
</dbReference>
<evidence type="ECO:0000256" key="7">
    <source>
        <dbReference type="ARBA" id="ARBA00022837"/>
    </source>
</evidence>
<evidence type="ECO:0000256" key="11">
    <source>
        <dbReference type="ARBA" id="ARBA00071185"/>
    </source>
</evidence>
<dbReference type="InterPro" id="IPR018247">
    <property type="entry name" value="EF_Hand_1_Ca_BS"/>
</dbReference>
<dbReference type="PANTHER" id="PTHR18905:SF12">
    <property type="entry name" value="NINEIN-LIKE PROTEIN"/>
    <property type="match status" value="1"/>
</dbReference>
<dbReference type="PANTHER" id="PTHR18905">
    <property type="entry name" value="NINEIN"/>
    <property type="match status" value="1"/>
</dbReference>
<feature type="coiled-coil region" evidence="12">
    <location>
        <begin position="960"/>
        <end position="1018"/>
    </location>
</feature>
<feature type="coiled-coil region" evidence="12">
    <location>
        <begin position="426"/>
        <end position="460"/>
    </location>
</feature>
<dbReference type="eggNOG" id="ENOG502QUMH">
    <property type="taxonomic scope" value="Eukaryota"/>
</dbReference>
<dbReference type="GO" id="GO:0034454">
    <property type="term" value="P:microtubule anchoring at centrosome"/>
    <property type="evidence" value="ECO:0007669"/>
    <property type="project" value="TreeGrafter"/>
</dbReference>
<sequence>MSFPPSPTNARAAWQQATAAGGKGVNAAREGRLVAGYYGMDEEEENKYVSQLKEVYNSCDTTGTGYLDKEELTELCHKLHLERQLPVLLQTLLGSDHLARVNFEEFKEGFVTVLSSNIDLGISDEESSYLEPAIPDEIKPKYVNGAKWYGRRTRPELQDTEMETSKYLQEPQVKANGKSQLRRSASLESVESLKSDEEAEGAKEPQNEMFEARGQMSSWNPGLFNSPRQTSSAYFDMTENQVRNIWEELGIGDTGYLNKHELAIVCENIGLKELEKEELEDLFKELDRDGDGRVSFKEFQLGLFTRGPISLPVCSTPVKQPWQWPRCQASEESGHRTAAPSFLTHPESLHLFSSIDDGSGLVSPELVISIWAQEGVENCKEILKSLDFSMEEKMSLSELALAFDNELMVSRSGVQQAAFASFKHELRYLEVQVEQISRERDKMKLDLEKAKKRNLQLVKEVDDHHSAIEHRNENKLKALEQDYRGKLTHIKSEVETEKEQLMQQVTHQQAKLEADIQYLQDEEASLREKLTLAIKENSRLQNEIMEVVEKLSASEKLVSKLQKELDFLLKDKLGLIDPDSTELLDQEERFAKIIKEYELQCRELRDKNDELQMELEKLRSQLQEDGHCQSWCRMRDSKAAGQLQPTDETPREQSLQESRQLSATEKNGPLCVDVDPYAVSIEMELMVEQLKEQLQDLKIQLETKGNYYEREIELMKRNFEMERKDTEQSFKIEISELEEQKGDLEELNAKYQEVIDGLRYQLQKSAGSQDLEKRFEKERSEMEQYYAKEICNLGHRLAQERDKLEEEMKMQHKNELQLIRAELHQVLENNALLKNKLGRFQQEVQAAEEASNKHRKCIEELQREKEEVYSSVQELTELNERYKKDISQLNAGTCQLSSELSASHHQNEANHQMIQLLNQRLAEVTSQKEDEATVGKRLQEAFAKCEQKHWQQQLVWQRERELLEQDLRSSRDKVNQVQELEAELEHMTQERQMLRLTTAQLRKELEESQDQLLEANTRLHLAHSQHLQELQQLKGQMGNVVPKEHLTQLHNRLAEEQQKVQQLQENLSFQAEQASRQLTIHQEEHEKMLRVTEERMEGLEQDLRNAEAMLQEKVAQLKQQFDRKAKCDLLLKDLYVENAQLMKALQVSEQRQKSAEKKNFALEEKLLALNQLLRRIAPASLSV</sequence>
<feature type="compositionally biased region" description="Polar residues" evidence="13">
    <location>
        <begin position="177"/>
        <end position="189"/>
    </location>
</feature>
<dbReference type="InterPro" id="IPR011992">
    <property type="entry name" value="EF-hand-dom_pair"/>
</dbReference>
<keyword evidence="2" id="KW-0963">Cytoplasm</keyword>
<feature type="coiled-coil region" evidence="12">
    <location>
        <begin position="680"/>
        <end position="892"/>
    </location>
</feature>
<feature type="coiled-coil region" evidence="12">
    <location>
        <begin position="1046"/>
        <end position="1165"/>
    </location>
</feature>
<feature type="domain" description="EF-hand" evidence="14">
    <location>
        <begin position="47"/>
        <end position="82"/>
    </location>
</feature>
<evidence type="ECO:0000256" key="13">
    <source>
        <dbReference type="SAM" id="MobiDB-lite"/>
    </source>
</evidence>
<reference evidence="15 16" key="1">
    <citation type="journal article" date="2012" name="Genome Biol.">
        <title>Sequencing three crocodilian genomes to illuminate the evolution of archosaurs and amniotes.</title>
        <authorList>
            <person name="St John J.A."/>
            <person name="Braun E.L."/>
            <person name="Isberg S.R."/>
            <person name="Miles L.G."/>
            <person name="Chong A.Y."/>
            <person name="Gongora J."/>
            <person name="Dalzell P."/>
            <person name="Moran C."/>
            <person name="Bed'hom B."/>
            <person name="Abzhanov A."/>
            <person name="Burgess S.C."/>
            <person name="Cooksey A.M."/>
            <person name="Castoe T.A."/>
            <person name="Crawford N.G."/>
            <person name="Densmore L.D."/>
            <person name="Drew J.C."/>
            <person name="Edwards S.V."/>
            <person name="Faircloth B.C."/>
            <person name="Fujita M.K."/>
            <person name="Greenwold M.J."/>
            <person name="Hoffmann F.G."/>
            <person name="Howard J.M."/>
            <person name="Iguchi T."/>
            <person name="Janes D.E."/>
            <person name="Khan S.Y."/>
            <person name="Kohno S."/>
            <person name="de Koning A.J."/>
            <person name="Lance S.L."/>
            <person name="McCarthy F.M."/>
            <person name="McCormack J.E."/>
            <person name="Merchant M.E."/>
            <person name="Peterson D.G."/>
            <person name="Pollock D.D."/>
            <person name="Pourmand N."/>
            <person name="Raney B.J."/>
            <person name="Roessler K.A."/>
            <person name="Sanford J.R."/>
            <person name="Sawyer R.H."/>
            <person name="Schmidt C.J."/>
            <person name="Triplett E.W."/>
            <person name="Tuberville T.D."/>
            <person name="Venegas-Anaya M."/>
            <person name="Howard J.T."/>
            <person name="Jarvis E.D."/>
            <person name="Guillette L.J.Jr."/>
            <person name="Glenn T.C."/>
            <person name="Green R.E."/>
            <person name="Ray D.A."/>
        </authorList>
    </citation>
    <scope>NUCLEOTIDE SEQUENCE [LARGE SCALE GENOMIC DNA]</scope>
    <source>
        <strain evidence="15">KSC_2009_1</strain>
    </source>
</reference>
<dbReference type="FunFam" id="1.10.238.10:FF:000209">
    <property type="entry name" value="Ninein like"/>
    <property type="match status" value="1"/>
</dbReference>
<dbReference type="GO" id="GO:0005874">
    <property type="term" value="C:microtubule"/>
    <property type="evidence" value="ECO:0007669"/>
    <property type="project" value="UniProtKB-KW"/>
</dbReference>
<feature type="region of interest" description="Disordered" evidence="13">
    <location>
        <begin position="639"/>
        <end position="662"/>
    </location>
</feature>
<feature type="compositionally biased region" description="Polar residues" evidence="13">
    <location>
        <begin position="643"/>
        <end position="662"/>
    </location>
</feature>
<dbReference type="Proteomes" id="UP000050525">
    <property type="component" value="Unassembled WGS sequence"/>
</dbReference>
<proteinExistence type="predicted"/>
<evidence type="ECO:0000313" key="15">
    <source>
        <dbReference type="EMBL" id="KYO18368.1"/>
    </source>
</evidence>
<dbReference type="SUPFAM" id="SSF47473">
    <property type="entry name" value="EF-hand"/>
    <property type="match status" value="1"/>
</dbReference>
<evidence type="ECO:0000256" key="2">
    <source>
        <dbReference type="ARBA" id="ARBA00022490"/>
    </source>
</evidence>
<dbReference type="Pfam" id="PF13499">
    <property type="entry name" value="EF-hand_7"/>
    <property type="match status" value="1"/>
</dbReference>
<keyword evidence="8" id="KW-0832">Ubl conjugation</keyword>
<evidence type="ECO:0000256" key="10">
    <source>
        <dbReference type="ARBA" id="ARBA00023212"/>
    </source>
</evidence>
<dbReference type="EMBL" id="AKHW03006817">
    <property type="protein sequence ID" value="KYO18368.1"/>
    <property type="molecule type" value="Genomic_DNA"/>
</dbReference>
<comment type="subcellular location">
    <subcellularLocation>
        <location evidence="1">Cytoplasm</location>
        <location evidence="1">Cytoskeleton</location>
        <location evidence="1">Microtubule organizing center</location>
        <location evidence="1">Centrosome</location>
    </subcellularLocation>
</comment>
<protein>
    <recommendedName>
        <fullName evidence="11">Ninein-like protein</fullName>
    </recommendedName>
</protein>
<evidence type="ECO:0000259" key="14">
    <source>
        <dbReference type="PROSITE" id="PS50222"/>
    </source>
</evidence>
<keyword evidence="6" id="KW-0677">Repeat</keyword>
<name>A0A151M1H5_ALLMI</name>
<evidence type="ECO:0000256" key="3">
    <source>
        <dbReference type="ARBA" id="ARBA00022553"/>
    </source>
</evidence>
<keyword evidence="10" id="KW-0206">Cytoskeleton</keyword>
<feature type="region of interest" description="Disordered" evidence="13">
    <location>
        <begin position="159"/>
        <end position="205"/>
    </location>
</feature>
<dbReference type="SMART" id="SM00054">
    <property type="entry name" value="EFh"/>
    <property type="match status" value="3"/>
</dbReference>
<feature type="coiled-coil region" evidence="12">
    <location>
        <begin position="491"/>
        <end position="624"/>
    </location>
</feature>
<keyword evidence="4" id="KW-0493">Microtubule</keyword>
<evidence type="ECO:0000256" key="4">
    <source>
        <dbReference type="ARBA" id="ARBA00022701"/>
    </source>
</evidence>
<keyword evidence="9 12" id="KW-0175">Coiled coil</keyword>
<dbReference type="GO" id="GO:0005509">
    <property type="term" value="F:calcium ion binding"/>
    <property type="evidence" value="ECO:0007669"/>
    <property type="project" value="InterPro"/>
</dbReference>
<evidence type="ECO:0000256" key="1">
    <source>
        <dbReference type="ARBA" id="ARBA00004300"/>
    </source>
</evidence>
<evidence type="ECO:0000256" key="12">
    <source>
        <dbReference type="SAM" id="Coils"/>
    </source>
</evidence>
<feature type="compositionally biased region" description="Basic and acidic residues" evidence="13">
    <location>
        <begin position="191"/>
        <end position="205"/>
    </location>
</feature>
<keyword evidence="3" id="KW-0597">Phosphoprotein</keyword>
<dbReference type="FunFam" id="1.10.238.10:FF:000094">
    <property type="entry name" value="ninein isoform X7"/>
    <property type="match status" value="1"/>
</dbReference>
<evidence type="ECO:0000256" key="9">
    <source>
        <dbReference type="ARBA" id="ARBA00023054"/>
    </source>
</evidence>
<feature type="domain" description="EF-hand" evidence="14">
    <location>
        <begin position="274"/>
        <end position="309"/>
    </location>
</feature>
<dbReference type="PROSITE" id="PS00018">
    <property type="entry name" value="EF_HAND_1"/>
    <property type="match status" value="1"/>
</dbReference>
<evidence type="ECO:0000256" key="8">
    <source>
        <dbReference type="ARBA" id="ARBA00022843"/>
    </source>
</evidence>
<comment type="caution">
    <text evidence="15">The sequence shown here is derived from an EMBL/GenBank/DDBJ whole genome shotgun (WGS) entry which is preliminary data.</text>
</comment>
<evidence type="ECO:0000256" key="5">
    <source>
        <dbReference type="ARBA" id="ARBA00022723"/>
    </source>
</evidence>
<organism evidence="15 16">
    <name type="scientific">Alligator mississippiensis</name>
    <name type="common">American alligator</name>
    <dbReference type="NCBI Taxonomy" id="8496"/>
    <lineage>
        <taxon>Eukaryota</taxon>
        <taxon>Metazoa</taxon>
        <taxon>Chordata</taxon>
        <taxon>Craniata</taxon>
        <taxon>Vertebrata</taxon>
        <taxon>Euteleostomi</taxon>
        <taxon>Archelosauria</taxon>
        <taxon>Archosauria</taxon>
        <taxon>Crocodylia</taxon>
        <taxon>Alligatoridae</taxon>
        <taxon>Alligatorinae</taxon>
        <taxon>Alligator</taxon>
    </lineage>
</organism>
<dbReference type="PROSITE" id="PS50222">
    <property type="entry name" value="EF_HAND_2"/>
    <property type="match status" value="2"/>
</dbReference>
<dbReference type="InterPro" id="IPR002048">
    <property type="entry name" value="EF_hand_dom"/>
</dbReference>
<keyword evidence="7" id="KW-0106">Calcium</keyword>
<dbReference type="Gene3D" id="1.10.238.10">
    <property type="entry name" value="EF-hand"/>
    <property type="match status" value="2"/>
</dbReference>
<dbReference type="STRING" id="8496.A0A151M1H5"/>
<dbReference type="AlphaFoldDB" id="A0A151M1H5"/>
<evidence type="ECO:0000313" key="16">
    <source>
        <dbReference type="Proteomes" id="UP000050525"/>
    </source>
</evidence>
<keyword evidence="5" id="KW-0479">Metal-binding</keyword>
<gene>
    <name evidence="15" type="primary">NINL</name>
    <name evidence="15" type="ORF">Y1Q_0008494</name>
</gene>